<evidence type="ECO:0000259" key="5">
    <source>
        <dbReference type="Pfam" id="PF03171"/>
    </source>
</evidence>
<evidence type="ECO:0008006" key="8">
    <source>
        <dbReference type="Google" id="ProtNLM"/>
    </source>
</evidence>
<dbReference type="InterPro" id="IPR027443">
    <property type="entry name" value="IPNS-like_sf"/>
</dbReference>
<keyword evidence="2" id="KW-0408">Iron</keyword>
<protein>
    <recommendedName>
        <fullName evidence="8">Non-haem dioxygenase N-terminal domain-containing protein</fullName>
    </recommendedName>
</protein>
<feature type="domain" description="Non-haem dioxygenase N-terminal" evidence="6">
    <location>
        <begin position="80"/>
        <end position="177"/>
    </location>
</feature>
<dbReference type="InterPro" id="IPR026992">
    <property type="entry name" value="DIOX_N"/>
</dbReference>
<dbReference type="Pfam" id="PF03171">
    <property type="entry name" value="2OG-FeII_Oxy"/>
    <property type="match status" value="1"/>
</dbReference>
<dbReference type="AlphaFoldDB" id="A0A7C9E7X6"/>
<organism evidence="7">
    <name type="scientific">Opuntia streptacantha</name>
    <name type="common">Prickly pear cactus</name>
    <name type="synonym">Opuntia cardona</name>
    <dbReference type="NCBI Taxonomy" id="393608"/>
    <lineage>
        <taxon>Eukaryota</taxon>
        <taxon>Viridiplantae</taxon>
        <taxon>Streptophyta</taxon>
        <taxon>Embryophyta</taxon>
        <taxon>Tracheophyta</taxon>
        <taxon>Spermatophyta</taxon>
        <taxon>Magnoliopsida</taxon>
        <taxon>eudicotyledons</taxon>
        <taxon>Gunneridae</taxon>
        <taxon>Pentapetalae</taxon>
        <taxon>Caryophyllales</taxon>
        <taxon>Cactineae</taxon>
        <taxon>Cactaceae</taxon>
        <taxon>Opuntioideae</taxon>
        <taxon>Opuntia</taxon>
    </lineage>
</organism>
<dbReference type="GO" id="GO:0046872">
    <property type="term" value="F:metal ion binding"/>
    <property type="evidence" value="ECO:0007669"/>
    <property type="project" value="UniProtKB-KW"/>
</dbReference>
<name>A0A7C9E7X6_OPUST</name>
<dbReference type="PANTHER" id="PTHR34945:SF8">
    <property type="entry name" value="DOWNSTREAM TARGET OF AGL15-4"/>
    <property type="match status" value="1"/>
</dbReference>
<reference evidence="7" key="2">
    <citation type="submission" date="2020-07" db="EMBL/GenBank/DDBJ databases">
        <authorList>
            <person name="Vera ALvarez R."/>
            <person name="Arias-Moreno D.M."/>
            <person name="Jimenez-Jacinto V."/>
            <person name="Jimenez-Bremont J.F."/>
            <person name="Swaminathan K."/>
            <person name="Moose S.P."/>
            <person name="Guerrero-Gonzalez M.L."/>
            <person name="Marino-Ramirez L."/>
            <person name="Landsman D."/>
            <person name="Rodriguez-Kessler M."/>
            <person name="Delgado-Sanchez P."/>
        </authorList>
    </citation>
    <scope>NUCLEOTIDE SEQUENCE</scope>
    <source>
        <tissue evidence="7">Cladode</tissue>
    </source>
</reference>
<feature type="region of interest" description="Disordered" evidence="3">
    <location>
        <begin position="1"/>
        <end position="44"/>
    </location>
</feature>
<reference evidence="7" key="1">
    <citation type="journal article" date="2013" name="J. Plant Res.">
        <title>Effect of fungi and light on seed germination of three Opuntia species from semiarid lands of central Mexico.</title>
        <authorList>
            <person name="Delgado-Sanchez P."/>
            <person name="Jimenez-Bremont J.F."/>
            <person name="Guerrero-Gonzalez Mde L."/>
            <person name="Flores J."/>
        </authorList>
    </citation>
    <scope>NUCLEOTIDE SEQUENCE</scope>
    <source>
        <tissue evidence="7">Cladode</tissue>
    </source>
</reference>
<evidence type="ECO:0000313" key="7">
    <source>
        <dbReference type="EMBL" id="MBA4662481.1"/>
    </source>
</evidence>
<keyword evidence="4" id="KW-0472">Membrane</keyword>
<dbReference type="SUPFAM" id="SSF51197">
    <property type="entry name" value="Clavaminate synthase-like"/>
    <property type="match status" value="1"/>
</dbReference>
<dbReference type="EMBL" id="GISG01216010">
    <property type="protein sequence ID" value="MBA4662481.1"/>
    <property type="molecule type" value="Transcribed_RNA"/>
</dbReference>
<feature type="transmembrane region" description="Helical" evidence="4">
    <location>
        <begin position="372"/>
        <end position="389"/>
    </location>
</feature>
<evidence type="ECO:0000256" key="1">
    <source>
        <dbReference type="ARBA" id="ARBA00022723"/>
    </source>
</evidence>
<proteinExistence type="predicted"/>
<keyword evidence="4" id="KW-1133">Transmembrane helix</keyword>
<evidence type="ECO:0000256" key="2">
    <source>
        <dbReference type="ARBA" id="ARBA00023004"/>
    </source>
</evidence>
<keyword evidence="4" id="KW-0812">Transmembrane</keyword>
<keyword evidence="1" id="KW-0479">Metal-binding</keyword>
<evidence type="ECO:0000259" key="6">
    <source>
        <dbReference type="Pfam" id="PF14226"/>
    </source>
</evidence>
<evidence type="ECO:0000256" key="3">
    <source>
        <dbReference type="SAM" id="MobiDB-lite"/>
    </source>
</evidence>
<feature type="compositionally biased region" description="Basic and acidic residues" evidence="3">
    <location>
        <begin position="12"/>
        <end position="24"/>
    </location>
</feature>
<feature type="domain" description="Isopenicillin N synthase-like Fe(2+) 2OG dioxygenase" evidence="5">
    <location>
        <begin position="287"/>
        <end position="331"/>
    </location>
</feature>
<dbReference type="Gene3D" id="2.60.120.330">
    <property type="entry name" value="B-lactam Antibiotic, Isopenicillin N Synthase, Chain"/>
    <property type="match status" value="1"/>
</dbReference>
<evidence type="ECO:0000256" key="4">
    <source>
        <dbReference type="SAM" id="Phobius"/>
    </source>
</evidence>
<accession>A0A7C9E7X6</accession>
<sequence length="392" mass="44422">MAIISPQLVQKQGKDKEQESRDPIPLDFRAPPPSPIASSRRSSSVTNDEVLTEFLEHTLRVPDLILPDRIFPRQKALQDIPTVDFPALLNSPEYGSASKIQDSLTQVGCFQLIHHGISPDLLESVINGATRIFRVPLKQKRTLVRSPEMPFGFEEVSGEQEEILSEMSEEFVWGRSSDFKLKMEGIWPTDYSNFSEKMEKLAMAVEKISKEIMLVLHENFLNIPNYEEGNIIAKGQQSKASRCHIFKHPYDAAVDQCIKALRYDVIRMMIRGSDYSHALSIHVCEGSSEFHVYSKKGWVSFTPSPNALIVTAGDQVQAWSGGQYKHVIGRPIYTSKYEGCVSMAFLYSPSPTSNIQFHQEKKARIITLREQALFALFFTIGCQFLLLIYNKL</sequence>
<dbReference type="PANTHER" id="PTHR34945">
    <property type="entry name" value="2-OXOGLUTARATE (2OG) AND FE(II)-DEPENDENT OXYGENASE SUPERFAMILY PROTEIN"/>
    <property type="match status" value="1"/>
</dbReference>
<dbReference type="InterPro" id="IPR044861">
    <property type="entry name" value="IPNS-like_FE2OG_OXY"/>
</dbReference>
<dbReference type="Pfam" id="PF14226">
    <property type="entry name" value="DIOX_N"/>
    <property type="match status" value="1"/>
</dbReference>